<organism evidence="8 9">
    <name type="scientific">Protea cynaroides</name>
    <dbReference type="NCBI Taxonomy" id="273540"/>
    <lineage>
        <taxon>Eukaryota</taxon>
        <taxon>Viridiplantae</taxon>
        <taxon>Streptophyta</taxon>
        <taxon>Embryophyta</taxon>
        <taxon>Tracheophyta</taxon>
        <taxon>Spermatophyta</taxon>
        <taxon>Magnoliopsida</taxon>
        <taxon>Proteales</taxon>
        <taxon>Proteaceae</taxon>
        <taxon>Protea</taxon>
    </lineage>
</organism>
<dbReference type="InterPro" id="IPR020846">
    <property type="entry name" value="MFS_dom"/>
</dbReference>
<evidence type="ECO:0000256" key="5">
    <source>
        <dbReference type="ARBA" id="ARBA00023136"/>
    </source>
</evidence>
<dbReference type="InterPro" id="IPR036259">
    <property type="entry name" value="MFS_trans_sf"/>
</dbReference>
<feature type="transmembrane region" description="Helical" evidence="6">
    <location>
        <begin position="277"/>
        <end position="296"/>
    </location>
</feature>
<dbReference type="Pfam" id="PF07690">
    <property type="entry name" value="MFS_1"/>
    <property type="match status" value="1"/>
</dbReference>
<dbReference type="Proteomes" id="UP001141806">
    <property type="component" value="Unassembled WGS sequence"/>
</dbReference>
<evidence type="ECO:0000256" key="6">
    <source>
        <dbReference type="SAM" id="Phobius"/>
    </source>
</evidence>
<feature type="transmembrane region" description="Helical" evidence="6">
    <location>
        <begin position="89"/>
        <end position="107"/>
    </location>
</feature>
<protein>
    <recommendedName>
        <fullName evidence="7">Major facilitator superfamily (MFS) profile domain-containing protein</fullName>
    </recommendedName>
</protein>
<evidence type="ECO:0000256" key="4">
    <source>
        <dbReference type="ARBA" id="ARBA00022989"/>
    </source>
</evidence>
<dbReference type="GO" id="GO:0016020">
    <property type="term" value="C:membrane"/>
    <property type="evidence" value="ECO:0007669"/>
    <property type="project" value="UniProtKB-SubCell"/>
</dbReference>
<feature type="transmembrane region" description="Helical" evidence="6">
    <location>
        <begin position="151"/>
        <end position="172"/>
    </location>
</feature>
<feature type="transmembrane region" description="Helical" evidence="6">
    <location>
        <begin position="245"/>
        <end position="265"/>
    </location>
</feature>
<dbReference type="PANTHER" id="PTHR23504:SF108">
    <property type="entry name" value="OS11G0151500 PROTEIN"/>
    <property type="match status" value="1"/>
</dbReference>
<feature type="transmembrane region" description="Helical" evidence="6">
    <location>
        <begin position="403"/>
        <end position="420"/>
    </location>
</feature>
<evidence type="ECO:0000313" key="9">
    <source>
        <dbReference type="Proteomes" id="UP001141806"/>
    </source>
</evidence>
<keyword evidence="2" id="KW-0813">Transport</keyword>
<evidence type="ECO:0000313" key="8">
    <source>
        <dbReference type="EMBL" id="KAJ4970955.1"/>
    </source>
</evidence>
<keyword evidence="5 6" id="KW-0472">Membrane</keyword>
<feature type="transmembrane region" description="Helical" evidence="6">
    <location>
        <begin position="308"/>
        <end position="327"/>
    </location>
</feature>
<evidence type="ECO:0000256" key="3">
    <source>
        <dbReference type="ARBA" id="ARBA00022692"/>
    </source>
</evidence>
<feature type="transmembrane region" description="Helical" evidence="6">
    <location>
        <begin position="55"/>
        <end position="77"/>
    </location>
</feature>
<evidence type="ECO:0000256" key="2">
    <source>
        <dbReference type="ARBA" id="ARBA00022448"/>
    </source>
</evidence>
<dbReference type="InterPro" id="IPR005829">
    <property type="entry name" value="Sugar_transporter_CS"/>
</dbReference>
<evidence type="ECO:0000256" key="1">
    <source>
        <dbReference type="ARBA" id="ARBA00004141"/>
    </source>
</evidence>
<dbReference type="EMBL" id="JAMYWD010000005">
    <property type="protein sequence ID" value="KAJ4970955.1"/>
    <property type="molecule type" value="Genomic_DNA"/>
</dbReference>
<name>A0A9Q0KI91_9MAGN</name>
<proteinExistence type="predicted"/>
<dbReference type="AlphaFoldDB" id="A0A9Q0KI91"/>
<dbReference type="PROSITE" id="PS50850">
    <property type="entry name" value="MFS"/>
    <property type="match status" value="1"/>
</dbReference>
<feature type="transmembrane region" description="Helical" evidence="6">
    <location>
        <begin position="113"/>
        <end position="139"/>
    </location>
</feature>
<keyword evidence="9" id="KW-1185">Reference proteome</keyword>
<accession>A0A9Q0KI91</accession>
<feature type="domain" description="Major facilitator superfamily (MFS) profile" evidence="7">
    <location>
        <begin position="18"/>
        <end position="427"/>
    </location>
</feature>
<dbReference type="OrthoDB" id="419616at2759"/>
<dbReference type="InterPro" id="IPR011701">
    <property type="entry name" value="MFS"/>
</dbReference>
<gene>
    <name evidence="8" type="ORF">NE237_004054</name>
</gene>
<keyword evidence="4 6" id="KW-1133">Transmembrane helix</keyword>
<comment type="subcellular location">
    <subcellularLocation>
        <location evidence="1">Membrane</location>
        <topology evidence="1">Multi-pass membrane protein</topology>
    </subcellularLocation>
</comment>
<keyword evidence="3 6" id="KW-0812">Transmembrane</keyword>
<dbReference type="PANTHER" id="PTHR23504">
    <property type="entry name" value="MAJOR FACILITATOR SUPERFAMILY DOMAIN-CONTAINING PROTEIN 10"/>
    <property type="match status" value="1"/>
</dbReference>
<dbReference type="SUPFAM" id="SSF103473">
    <property type="entry name" value="MFS general substrate transporter"/>
    <property type="match status" value="1"/>
</dbReference>
<sequence>MRKMEWSSYRELKRLIHLLVPLCVHFIAENMTVPLLVDVTTTALCHEKSTTCPQAIYLNGFQQTVVGIFRMVMLPLLGQLADEYGRKPLLLLTISASIFPFAVLAWNDSRQYFFAYYVLRMISHIISQGSLTCISIAYVADVVEDNKRAAAFGWITALLSVSNFLGNLLSRVLPEDHIFEVSLLLLAFCPVYMKLSLAETINPAPRQEQHSPRLVTFDNVFKKRYNSLKKCLAVGVNSETLKSMALITFIYKLGMSGINSVLWYYLKSVFAFNKNQFSEILMLVGIGSIVSQILVLPLLNPLVGEKGVLCISVLASIAFGLFNGLAWAPWVPYMSSLFEVVYVLIEAASYAIVSKATSSTNQGKAQGFIAAVRSSATLLSPLAMSPLTSFFLSSKAPFDCKGFSLLCASLFMVFALFFAWRLKLDNGTSANDPDDNSDNIESPLLS</sequence>
<dbReference type="PROSITE" id="PS00216">
    <property type="entry name" value="SUGAR_TRANSPORT_1"/>
    <property type="match status" value="1"/>
</dbReference>
<dbReference type="CDD" id="cd17330">
    <property type="entry name" value="MFS_SLC46_TetA_like"/>
    <property type="match status" value="1"/>
</dbReference>
<comment type="caution">
    <text evidence="8">The sequence shown here is derived from an EMBL/GenBank/DDBJ whole genome shotgun (WGS) entry which is preliminary data.</text>
</comment>
<reference evidence="8" key="1">
    <citation type="journal article" date="2023" name="Plant J.">
        <title>The genome of the king protea, Protea cynaroides.</title>
        <authorList>
            <person name="Chang J."/>
            <person name="Duong T.A."/>
            <person name="Schoeman C."/>
            <person name="Ma X."/>
            <person name="Roodt D."/>
            <person name="Barker N."/>
            <person name="Li Z."/>
            <person name="Van de Peer Y."/>
            <person name="Mizrachi E."/>
        </authorList>
    </citation>
    <scope>NUCLEOTIDE SEQUENCE</scope>
    <source>
        <tissue evidence="8">Young leaves</tissue>
    </source>
</reference>
<dbReference type="Gene3D" id="1.20.1250.20">
    <property type="entry name" value="MFS general substrate transporter like domains"/>
    <property type="match status" value="1"/>
</dbReference>
<dbReference type="GO" id="GO:0022857">
    <property type="term" value="F:transmembrane transporter activity"/>
    <property type="evidence" value="ECO:0007669"/>
    <property type="project" value="InterPro"/>
</dbReference>
<evidence type="ECO:0000259" key="7">
    <source>
        <dbReference type="PROSITE" id="PS50850"/>
    </source>
</evidence>